<comment type="similarity">
    <text evidence="3">Belongs to the RRM RBM34 family.</text>
</comment>
<protein>
    <recommendedName>
        <fullName evidence="4">Nucleolar protein 12</fullName>
    </recommendedName>
</protein>
<dbReference type="Proteomes" id="UP000803884">
    <property type="component" value="Unassembled WGS sequence"/>
</dbReference>
<name>A0AB34KEZ9_9PEZI</name>
<evidence type="ECO:0000256" key="8">
    <source>
        <dbReference type="SAM" id="MobiDB-lite"/>
    </source>
</evidence>
<evidence type="ECO:0000259" key="9">
    <source>
        <dbReference type="PROSITE" id="PS50102"/>
    </source>
</evidence>
<evidence type="ECO:0000256" key="5">
    <source>
        <dbReference type="ARBA" id="ARBA00022884"/>
    </source>
</evidence>
<dbReference type="RefSeq" id="XP_069226751.1">
    <property type="nucleotide sequence ID" value="XM_069376354.1"/>
</dbReference>
<dbReference type="PANTHER" id="PTHR23236">
    <property type="entry name" value="EUKARYOTIC TRANSLATION INITIATION FACTOR 4B/4H"/>
    <property type="match status" value="1"/>
</dbReference>
<feature type="compositionally biased region" description="Basic residues" evidence="8">
    <location>
        <begin position="466"/>
        <end position="476"/>
    </location>
</feature>
<feature type="compositionally biased region" description="Basic and acidic residues" evidence="8">
    <location>
        <begin position="218"/>
        <end position="233"/>
    </location>
</feature>
<sequence>MAGKNADKSPKVEKSVKKDKSEKKSKKEKKSPGEKQDKAANAAVSLLADKKAVNPALSSLFAAQPTPPVRQEIVPEPEEEAEDDDPDAELSEIDEEFDDEGDADMNGDAEDLGKTIAVAEQEVDEAQQSDKKRKRKRKDAGDEIEDVYMRKLEKEEARDAEAAAKERASKRQKGAADEEPVEESDDDDDGVDVRIEAESDDDDMPDVDDEEESDDATPGDKAKAPSPPPKHETQTAAENDITKANRTVFLGNVSTAAITSKSARKVFITHLTSFFPDVQSKDPKAKFKLESLRFRSTPYAAALPKKAAYAKKELMDATTKSTNAYAVYSSPILSREAARRLNATKILDRHLRVDEIAHPAKIDHKRCVFIGNLGFVDDESNIQAANAADGREQRKPGKQPADHEEGLWRTMSRHGAVESVRVIRDSVTRVGKGIAYVQFADENSVEAALLDNEKKFPPMLPRKLRVSRAKAQKRNAKPGSGRPGANAKAAASGYKRKITEEELAQMGRQGKLLGKAGAAAMVKSQQRPTGGAQGGEKSHALAGLKRPEAFVFEGHRASSKQGNQGLKLGGKGGGKKKQPQRQGKPTDRSAKRGAAFKAGGGKKGKSS</sequence>
<feature type="region of interest" description="Disordered" evidence="8">
    <location>
        <begin position="517"/>
        <end position="607"/>
    </location>
</feature>
<dbReference type="Pfam" id="PF00076">
    <property type="entry name" value="RRM_1"/>
    <property type="match status" value="1"/>
</dbReference>
<feature type="region of interest" description="Disordered" evidence="8">
    <location>
        <begin position="386"/>
        <end position="407"/>
    </location>
</feature>
<organism evidence="10 11">
    <name type="scientific">Cladosporium halotolerans</name>
    <dbReference type="NCBI Taxonomy" id="1052096"/>
    <lineage>
        <taxon>Eukaryota</taxon>
        <taxon>Fungi</taxon>
        <taxon>Dikarya</taxon>
        <taxon>Ascomycota</taxon>
        <taxon>Pezizomycotina</taxon>
        <taxon>Dothideomycetes</taxon>
        <taxon>Dothideomycetidae</taxon>
        <taxon>Cladosporiales</taxon>
        <taxon>Cladosporiaceae</taxon>
        <taxon>Cladosporium</taxon>
    </lineage>
</organism>
<feature type="compositionally biased region" description="Acidic residues" evidence="8">
    <location>
        <begin position="177"/>
        <end position="190"/>
    </location>
</feature>
<accession>A0AB34KEZ9</accession>
<feature type="region of interest" description="Disordered" evidence="8">
    <location>
        <begin position="1"/>
        <end position="42"/>
    </location>
</feature>
<dbReference type="AlphaFoldDB" id="A0AB34KEZ9"/>
<feature type="region of interest" description="Disordered" evidence="8">
    <location>
        <begin position="58"/>
        <end position="242"/>
    </location>
</feature>
<reference evidence="10 11" key="1">
    <citation type="journal article" date="2020" name="Microbiol. Resour. Announc.">
        <title>Draft Genome Sequence of a Cladosporium Species Isolated from the Mesophotic Ascidian Didemnum maculosum.</title>
        <authorList>
            <person name="Gioti A."/>
            <person name="Siaperas R."/>
            <person name="Nikolaivits E."/>
            <person name="Le Goff G."/>
            <person name="Ouazzani J."/>
            <person name="Kotoulas G."/>
            <person name="Topakas E."/>
        </authorList>
    </citation>
    <scope>NUCLEOTIDE SEQUENCE [LARGE SCALE GENOMIC DNA]</scope>
    <source>
        <strain evidence="10 11">TM138-S3</strain>
    </source>
</reference>
<feature type="domain" description="RRM" evidence="9">
    <location>
        <begin position="366"/>
        <end position="471"/>
    </location>
</feature>
<proteinExistence type="inferred from homology"/>
<feature type="compositionally biased region" description="Acidic residues" evidence="8">
    <location>
        <begin position="75"/>
        <end position="110"/>
    </location>
</feature>
<feature type="compositionally biased region" description="Basic and acidic residues" evidence="8">
    <location>
        <begin position="147"/>
        <end position="169"/>
    </location>
</feature>
<feature type="compositionally biased region" description="Basic and acidic residues" evidence="8">
    <location>
        <begin position="389"/>
        <end position="407"/>
    </location>
</feature>
<dbReference type="Gene3D" id="3.30.70.330">
    <property type="match status" value="1"/>
</dbReference>
<evidence type="ECO:0000256" key="6">
    <source>
        <dbReference type="ARBA" id="ARBA00023242"/>
    </source>
</evidence>
<evidence type="ECO:0000256" key="2">
    <source>
        <dbReference type="ARBA" id="ARBA00004604"/>
    </source>
</evidence>
<dbReference type="GO" id="GO:0019843">
    <property type="term" value="F:rRNA binding"/>
    <property type="evidence" value="ECO:0007669"/>
    <property type="project" value="TreeGrafter"/>
</dbReference>
<keyword evidence="5 7" id="KW-0694">RNA-binding</keyword>
<dbReference type="SMART" id="SM00360">
    <property type="entry name" value="RRM"/>
    <property type="match status" value="1"/>
</dbReference>
<dbReference type="GO" id="GO:0000463">
    <property type="term" value="P:maturation of LSU-rRNA from tricistronic rRNA transcript (SSU-rRNA, 5.8S rRNA, LSU-rRNA)"/>
    <property type="evidence" value="ECO:0007669"/>
    <property type="project" value="TreeGrafter"/>
</dbReference>
<feature type="compositionally biased region" description="Basic and acidic residues" evidence="8">
    <location>
        <begin position="1"/>
        <end position="22"/>
    </location>
</feature>
<dbReference type="PANTHER" id="PTHR23236:SF25">
    <property type="entry name" value="RNA-BINDING PROTEIN 34"/>
    <property type="match status" value="1"/>
</dbReference>
<evidence type="ECO:0000256" key="4">
    <source>
        <dbReference type="ARBA" id="ARBA00015520"/>
    </source>
</evidence>
<feature type="compositionally biased region" description="Basic and acidic residues" evidence="8">
    <location>
        <begin position="545"/>
        <end position="556"/>
    </location>
</feature>
<gene>
    <name evidence="10" type="ORF">WHR41_07750</name>
</gene>
<keyword evidence="6" id="KW-0539">Nucleus</keyword>
<evidence type="ECO:0000256" key="3">
    <source>
        <dbReference type="ARBA" id="ARBA00007077"/>
    </source>
</evidence>
<dbReference type="InterPro" id="IPR012677">
    <property type="entry name" value="Nucleotide-bd_a/b_plait_sf"/>
</dbReference>
<evidence type="ECO:0000313" key="11">
    <source>
        <dbReference type="Proteomes" id="UP000803884"/>
    </source>
</evidence>
<comment type="function">
    <text evidence="1">Involved in pre-25S rRNA processing.</text>
</comment>
<comment type="subcellular location">
    <subcellularLocation>
        <location evidence="2">Nucleus</location>
        <location evidence="2">Nucleolus</location>
    </subcellularLocation>
</comment>
<evidence type="ECO:0000313" key="10">
    <source>
        <dbReference type="EMBL" id="KAL1583644.1"/>
    </source>
</evidence>
<dbReference type="SUPFAM" id="SSF54928">
    <property type="entry name" value="RNA-binding domain, RBD"/>
    <property type="match status" value="1"/>
</dbReference>
<dbReference type="GO" id="GO:0005730">
    <property type="term" value="C:nucleolus"/>
    <property type="evidence" value="ECO:0007669"/>
    <property type="project" value="UniProtKB-SubCell"/>
</dbReference>
<dbReference type="PROSITE" id="PS50102">
    <property type="entry name" value="RRM"/>
    <property type="match status" value="1"/>
</dbReference>
<dbReference type="InterPro" id="IPR000504">
    <property type="entry name" value="RRM_dom"/>
</dbReference>
<comment type="caution">
    <text evidence="10">The sequence shown here is derived from an EMBL/GenBank/DDBJ whole genome shotgun (WGS) entry which is preliminary data.</text>
</comment>
<dbReference type="InterPro" id="IPR035979">
    <property type="entry name" value="RBD_domain_sf"/>
</dbReference>
<dbReference type="GeneID" id="96009192"/>
<feature type="region of interest" description="Disordered" evidence="8">
    <location>
        <begin position="466"/>
        <end position="493"/>
    </location>
</feature>
<evidence type="ECO:0000256" key="7">
    <source>
        <dbReference type="PROSITE-ProRule" id="PRU00176"/>
    </source>
</evidence>
<evidence type="ECO:0000256" key="1">
    <source>
        <dbReference type="ARBA" id="ARBA00002475"/>
    </source>
</evidence>
<dbReference type="EMBL" id="JAAQHG020000033">
    <property type="protein sequence ID" value="KAL1583644.1"/>
    <property type="molecule type" value="Genomic_DNA"/>
</dbReference>
<keyword evidence="11" id="KW-1185">Reference proteome</keyword>
<feature type="compositionally biased region" description="Acidic residues" evidence="8">
    <location>
        <begin position="198"/>
        <end position="217"/>
    </location>
</feature>